<dbReference type="AlphaFoldDB" id="A0A915KU91"/>
<name>A0A915KU91_ROMCU</name>
<evidence type="ECO:0000256" key="3">
    <source>
        <dbReference type="ARBA" id="ARBA00022741"/>
    </source>
</evidence>
<keyword evidence="2" id="KW-0808">Transferase</keyword>
<dbReference type="Pfam" id="PF20309">
    <property type="entry name" value="DRHyd-ASK"/>
    <property type="match status" value="1"/>
</dbReference>
<protein>
    <submittedName>
        <fullName evidence="9">MAP3K TRAFs-binding domain-containing protein</fullName>
    </submittedName>
</protein>
<dbReference type="PANTHER" id="PTHR11584">
    <property type="entry name" value="SERINE/THREONINE PROTEIN KINASE"/>
    <property type="match status" value="1"/>
</dbReference>
<evidence type="ECO:0000256" key="5">
    <source>
        <dbReference type="ARBA" id="ARBA00022840"/>
    </source>
</evidence>
<dbReference type="InterPro" id="IPR025136">
    <property type="entry name" value="MAP3K_TRAF-bd"/>
</dbReference>
<evidence type="ECO:0000256" key="4">
    <source>
        <dbReference type="ARBA" id="ARBA00022777"/>
    </source>
</evidence>
<sequence>MSLVTPTITSSVSTCAIVDSPKTIASVGVHSPLPRSLQVALLMDLTTKEGQAARRMAYDELQRMGEAQNLTLQHIPFEKLDFGETASLDAFYNADVAIVDLSVKYQQSTLCYHLGVRESMNQTYNIVLYNTGESFKDESISQPFKVTFGHYKIILYTLKDDNLTCWDPSQLLPNVVTTTLATAAPMVQATCCNFKNKIKRFLKEVQIDASFVSAHSRDKFLADLRKARQTFEGNNLMEILDKLRTRLDDPAVLSVDTVLKFYLRDIQNYDAMVSLVEDVASLPNCRVSEAAAVKFNYAFALNRRNQGNDRDKALSVMEETLSSQENQVPDMLCLAGRIYKDKFVESNYTNNDARDSAIHWYRKGFEVQPNEYAGINLATLLVIAGNSFQTSAELQQIALMLNSLLGRKGSLANLKDYWDVATFFEISVLAEDYNKACQAARHMFLLKPPSW</sequence>
<accession>A0A915KU91</accession>
<dbReference type="GO" id="GO:0004674">
    <property type="term" value="F:protein serine/threonine kinase activity"/>
    <property type="evidence" value="ECO:0007669"/>
    <property type="project" value="UniProtKB-KW"/>
</dbReference>
<evidence type="ECO:0000259" key="6">
    <source>
        <dbReference type="Pfam" id="PF13281"/>
    </source>
</evidence>
<keyword evidence="1" id="KW-0723">Serine/threonine-protein kinase</keyword>
<organism evidence="8 9">
    <name type="scientific">Romanomermis culicivorax</name>
    <name type="common">Nematode worm</name>
    <dbReference type="NCBI Taxonomy" id="13658"/>
    <lineage>
        <taxon>Eukaryota</taxon>
        <taxon>Metazoa</taxon>
        <taxon>Ecdysozoa</taxon>
        <taxon>Nematoda</taxon>
        <taxon>Enoplea</taxon>
        <taxon>Dorylaimia</taxon>
        <taxon>Mermithida</taxon>
        <taxon>Mermithoidea</taxon>
        <taxon>Mermithidae</taxon>
        <taxon>Romanomermis</taxon>
    </lineage>
</organism>
<dbReference type="PANTHER" id="PTHR11584:SF394">
    <property type="entry name" value="APOPTOTIC SIGNAL-REGULATING KINASE 1, ISOFORM C"/>
    <property type="match status" value="1"/>
</dbReference>
<keyword evidence="5" id="KW-0067">ATP-binding</keyword>
<evidence type="ECO:0000259" key="7">
    <source>
        <dbReference type="Pfam" id="PF20309"/>
    </source>
</evidence>
<dbReference type="GO" id="GO:0005524">
    <property type="term" value="F:ATP binding"/>
    <property type="evidence" value="ECO:0007669"/>
    <property type="project" value="UniProtKB-KW"/>
</dbReference>
<evidence type="ECO:0000313" key="8">
    <source>
        <dbReference type="Proteomes" id="UP000887565"/>
    </source>
</evidence>
<feature type="domain" description="MAP3K TRAFs-binding" evidence="6">
    <location>
        <begin position="110"/>
        <end position="451"/>
    </location>
</feature>
<evidence type="ECO:0000256" key="1">
    <source>
        <dbReference type="ARBA" id="ARBA00022527"/>
    </source>
</evidence>
<evidence type="ECO:0000313" key="9">
    <source>
        <dbReference type="WBParaSite" id="nRc.2.0.1.t41153-RA"/>
    </source>
</evidence>
<keyword evidence="3" id="KW-0547">Nucleotide-binding</keyword>
<keyword evidence="4" id="KW-0418">Kinase</keyword>
<feature type="domain" description="MAP3K deoxyribohydrolase" evidence="7">
    <location>
        <begin position="60"/>
        <end position="95"/>
    </location>
</feature>
<dbReference type="InterPro" id="IPR046872">
    <property type="entry name" value="DRHyd-ASK"/>
</dbReference>
<dbReference type="OMA" id="RIECTEV"/>
<dbReference type="Proteomes" id="UP000887565">
    <property type="component" value="Unplaced"/>
</dbReference>
<reference evidence="9" key="1">
    <citation type="submission" date="2022-11" db="UniProtKB">
        <authorList>
            <consortium name="WormBaseParasite"/>
        </authorList>
    </citation>
    <scope>IDENTIFICATION</scope>
</reference>
<keyword evidence="8" id="KW-1185">Reference proteome</keyword>
<dbReference type="Pfam" id="PF13281">
    <property type="entry name" value="MAP3K_TRAF_bd"/>
    <property type="match status" value="1"/>
</dbReference>
<proteinExistence type="predicted"/>
<dbReference type="WBParaSite" id="nRc.2.0.1.t41153-RA">
    <property type="protein sequence ID" value="nRc.2.0.1.t41153-RA"/>
    <property type="gene ID" value="nRc.2.0.1.g41153"/>
</dbReference>
<evidence type="ECO:0000256" key="2">
    <source>
        <dbReference type="ARBA" id="ARBA00022679"/>
    </source>
</evidence>